<evidence type="ECO:0000256" key="3">
    <source>
        <dbReference type="ARBA" id="ARBA00022729"/>
    </source>
</evidence>
<dbReference type="CDD" id="cd01009">
    <property type="entry name" value="PBP2_YfhD_N"/>
    <property type="match status" value="1"/>
</dbReference>
<dbReference type="Pfam" id="PF01464">
    <property type="entry name" value="SLT"/>
    <property type="match status" value="1"/>
</dbReference>
<evidence type="ECO:0000256" key="4">
    <source>
        <dbReference type="ARBA" id="ARBA00023237"/>
    </source>
</evidence>
<dbReference type="CDD" id="cd13403">
    <property type="entry name" value="MLTF-like"/>
    <property type="match status" value="1"/>
</dbReference>
<comment type="similarity">
    <text evidence="2">Belongs to the virb1 family.</text>
</comment>
<dbReference type="InterPro" id="IPR008258">
    <property type="entry name" value="Transglycosylase_SLT_dom_1"/>
</dbReference>
<feature type="domain" description="Solute-binding protein family 3/N-terminal" evidence="6">
    <location>
        <begin position="73"/>
        <end position="314"/>
    </location>
</feature>
<dbReference type="InterPro" id="IPR023346">
    <property type="entry name" value="Lysozyme-like_dom_sf"/>
</dbReference>
<dbReference type="Gene3D" id="3.40.190.10">
    <property type="entry name" value="Periplasmic binding protein-like II"/>
    <property type="match status" value="2"/>
</dbReference>
<evidence type="ECO:0000259" key="6">
    <source>
        <dbReference type="SMART" id="SM00062"/>
    </source>
</evidence>
<comment type="subcellular location">
    <subcellularLocation>
        <location evidence="1">Cell outer membrane</location>
        <topology evidence="1">Peripheral membrane protein</topology>
    </subcellularLocation>
</comment>
<dbReference type="SMART" id="SM00062">
    <property type="entry name" value="PBPb"/>
    <property type="match status" value="1"/>
</dbReference>
<name>A0ABY4W0W4_9PROT</name>
<evidence type="ECO:0000256" key="5">
    <source>
        <dbReference type="SAM" id="Phobius"/>
    </source>
</evidence>
<accession>A0ABY4W0W4</accession>
<dbReference type="Pfam" id="PF00497">
    <property type="entry name" value="SBP_bac_3"/>
    <property type="match status" value="1"/>
</dbReference>
<protein>
    <submittedName>
        <fullName evidence="7">Lytic transglycosylase F</fullName>
    </submittedName>
</protein>
<evidence type="ECO:0000313" key="7">
    <source>
        <dbReference type="EMBL" id="USG60494.1"/>
    </source>
</evidence>
<evidence type="ECO:0000256" key="1">
    <source>
        <dbReference type="ARBA" id="ARBA00004339"/>
    </source>
</evidence>
<dbReference type="RefSeq" id="WP_251933375.1">
    <property type="nucleotide sequence ID" value="NZ_CP098747.1"/>
</dbReference>
<feature type="transmembrane region" description="Helical" evidence="5">
    <location>
        <begin position="12"/>
        <end position="30"/>
    </location>
</feature>
<keyword evidence="5" id="KW-1133">Transmembrane helix</keyword>
<dbReference type="EMBL" id="CP098747">
    <property type="protein sequence ID" value="USG60494.1"/>
    <property type="molecule type" value="Genomic_DNA"/>
</dbReference>
<keyword evidence="5" id="KW-0472">Membrane</keyword>
<dbReference type="InterPro" id="IPR001638">
    <property type="entry name" value="Solute-binding_3/MltF_N"/>
</dbReference>
<sequence length="497" mass="55399">MKNARFSLRYSIGLIAVGAVLLAGALLFAMNGDADTSATPDATQKQTVAAEEDKSPKFEPYTGDFDVIEKKRVLRVLVPYSKTFFFFDGPDRKGLTYEWLKSFEGALNKGRKKKALRMRVAIIPTPRDQLLPGLINGIGDIAAGNLTITPERLKQVDFGAPVMTNIQEILVTHKSAGSFQSIDDLAGKTVHVRRSSSYFNSLEKANAALKKAGKRPVKLIMVEDYLEDEDLMAMMNSKLVPALIVDKHKADLWVQIYKNLQIHPKVVVRDGGKIGWAFRKNSPLLAKAINSFVKKSKEGTLFGNVIINRYLKSTSVISQALDPSELDKVYKNTALFQQAAEKYDLDWLLLLAQGYQESGLNQKAKSKAGAIGIMQLLPSTAADPNVNIPDISTAKNNIHAGGKYLRFIMDQYISHAAVDPFNQQLLALASYNAGPSRIRKLRKRAEAQKLDPDQWFQNVEYVAAKDIGRETVDYVFNIYLYYTVYRRAQLQVSPAEN</sequence>
<keyword evidence="4" id="KW-0998">Cell outer membrane</keyword>
<dbReference type="PANTHER" id="PTHR35936">
    <property type="entry name" value="MEMBRANE-BOUND LYTIC MUREIN TRANSGLYCOSYLASE F"/>
    <property type="match status" value="1"/>
</dbReference>
<reference evidence="7" key="1">
    <citation type="submission" date="2022-06" db="EMBL/GenBank/DDBJ databases">
        <title>Sneathiella actinostolidae sp. nov., isolated from a sea anemonein the Western Pacific Ocean.</title>
        <authorList>
            <person name="Wei M.J."/>
        </authorList>
    </citation>
    <scope>NUCLEOTIDE SEQUENCE</scope>
    <source>
        <strain evidence="7">PHK-P5</strain>
    </source>
</reference>
<dbReference type="Proteomes" id="UP001056291">
    <property type="component" value="Chromosome"/>
</dbReference>
<keyword evidence="3" id="KW-0732">Signal</keyword>
<organism evidence="7 8">
    <name type="scientific">Sneathiella marina</name>
    <dbReference type="NCBI Taxonomy" id="2950108"/>
    <lineage>
        <taxon>Bacteria</taxon>
        <taxon>Pseudomonadati</taxon>
        <taxon>Pseudomonadota</taxon>
        <taxon>Alphaproteobacteria</taxon>
        <taxon>Sneathiellales</taxon>
        <taxon>Sneathiellaceae</taxon>
        <taxon>Sneathiella</taxon>
    </lineage>
</organism>
<proteinExistence type="inferred from homology"/>
<keyword evidence="8" id="KW-1185">Reference proteome</keyword>
<dbReference type="SUPFAM" id="SSF53955">
    <property type="entry name" value="Lysozyme-like"/>
    <property type="match status" value="1"/>
</dbReference>
<evidence type="ECO:0000313" key="8">
    <source>
        <dbReference type="Proteomes" id="UP001056291"/>
    </source>
</evidence>
<evidence type="ECO:0000256" key="2">
    <source>
        <dbReference type="ARBA" id="ARBA00009387"/>
    </source>
</evidence>
<dbReference type="Gene3D" id="1.10.530.10">
    <property type="match status" value="1"/>
</dbReference>
<gene>
    <name evidence="7" type="ORF">NBZ79_15110</name>
</gene>
<dbReference type="PANTHER" id="PTHR35936:SF32">
    <property type="entry name" value="MEMBRANE-BOUND LYTIC MUREIN TRANSGLYCOSYLASE F"/>
    <property type="match status" value="1"/>
</dbReference>
<dbReference type="SUPFAM" id="SSF53850">
    <property type="entry name" value="Periplasmic binding protein-like II"/>
    <property type="match status" value="1"/>
</dbReference>
<keyword evidence="5" id="KW-0812">Transmembrane</keyword>